<dbReference type="EMBL" id="JBFOLK010000006">
    <property type="protein sequence ID" value="KAL2506862.1"/>
    <property type="molecule type" value="Genomic_DNA"/>
</dbReference>
<proteinExistence type="predicted"/>
<dbReference type="SUPFAM" id="SSF53649">
    <property type="entry name" value="Alkaline phosphatase-like"/>
    <property type="match status" value="1"/>
</dbReference>
<keyword evidence="2" id="KW-1185">Reference proteome</keyword>
<dbReference type="AlphaFoldDB" id="A0ABD1T2A4"/>
<protein>
    <submittedName>
        <fullName evidence="1">Alkaline-phosphatase-like family protein</fullName>
    </submittedName>
</protein>
<evidence type="ECO:0000313" key="1">
    <source>
        <dbReference type="EMBL" id="KAL2506862.1"/>
    </source>
</evidence>
<dbReference type="Proteomes" id="UP001604336">
    <property type="component" value="Unassembled WGS sequence"/>
</dbReference>
<sequence length="242" mass="26406">MQKPIPINFRLNSVQFDRASVATLAKNAEYASSCLSTAGKVKELSFSCTTELSEDHAGHIFGVDSSPMISKLEQYNEILKKVVEVLDSQSSPGDLHENTMLLVMGDHGQTLNGDHGGGSAEEVETSIFALSMKKPPISAPAAFDNSTCQLDMQGRRICFSSIQQLDFAATVSALLGLPFPFGSIGHVNSELFALAAGTWSREKLAIRDQQSLSELNEWMQNYVNVLCINSWQVMNKLVFVSP</sequence>
<accession>A0ABD1T2A4</accession>
<dbReference type="InterPro" id="IPR017850">
    <property type="entry name" value="Alkaline_phosphatase_core_sf"/>
</dbReference>
<comment type="caution">
    <text evidence="1">The sequence shown here is derived from an EMBL/GenBank/DDBJ whole genome shotgun (WGS) entry which is preliminary data.</text>
</comment>
<dbReference type="InterPro" id="IPR039524">
    <property type="entry name" value="PIGO/GPI13"/>
</dbReference>
<dbReference type="Gene3D" id="3.40.720.10">
    <property type="entry name" value="Alkaline Phosphatase, subunit A"/>
    <property type="match status" value="1"/>
</dbReference>
<gene>
    <name evidence="1" type="ORF">Adt_22483</name>
</gene>
<reference evidence="2" key="1">
    <citation type="submission" date="2024-07" db="EMBL/GenBank/DDBJ databases">
        <title>Two chromosome-level genome assemblies of Korean endemic species Abeliophyllum distichum and Forsythia ovata (Oleaceae).</title>
        <authorList>
            <person name="Jang H."/>
        </authorList>
    </citation>
    <scope>NUCLEOTIDE SEQUENCE [LARGE SCALE GENOMIC DNA]</scope>
</reference>
<dbReference type="PANTHER" id="PTHR23071:SF1">
    <property type="entry name" value="GPI ETHANOLAMINE PHOSPHATE TRANSFERASE 3"/>
    <property type="match status" value="1"/>
</dbReference>
<organism evidence="1 2">
    <name type="scientific">Abeliophyllum distichum</name>
    <dbReference type="NCBI Taxonomy" id="126358"/>
    <lineage>
        <taxon>Eukaryota</taxon>
        <taxon>Viridiplantae</taxon>
        <taxon>Streptophyta</taxon>
        <taxon>Embryophyta</taxon>
        <taxon>Tracheophyta</taxon>
        <taxon>Spermatophyta</taxon>
        <taxon>Magnoliopsida</taxon>
        <taxon>eudicotyledons</taxon>
        <taxon>Gunneridae</taxon>
        <taxon>Pentapetalae</taxon>
        <taxon>asterids</taxon>
        <taxon>lamiids</taxon>
        <taxon>Lamiales</taxon>
        <taxon>Oleaceae</taxon>
        <taxon>Forsythieae</taxon>
        <taxon>Abeliophyllum</taxon>
    </lineage>
</organism>
<evidence type="ECO:0000313" key="2">
    <source>
        <dbReference type="Proteomes" id="UP001604336"/>
    </source>
</evidence>
<dbReference type="PANTHER" id="PTHR23071">
    <property type="entry name" value="PHOSPHATIDYLINOSITOL GLYCAN"/>
    <property type="match status" value="1"/>
</dbReference>
<name>A0ABD1T2A4_9LAMI</name>